<dbReference type="EMBL" id="KV878683">
    <property type="protein sequence ID" value="OJJ73048.1"/>
    <property type="molecule type" value="Genomic_DNA"/>
</dbReference>
<protein>
    <recommendedName>
        <fullName evidence="2">Ell binding protein Ebp1 C-terminal domain-containing protein</fullName>
    </recommendedName>
</protein>
<feature type="compositionally biased region" description="Polar residues" evidence="1">
    <location>
        <begin position="539"/>
        <end position="557"/>
    </location>
</feature>
<dbReference type="OrthoDB" id="284473at2759"/>
<evidence type="ECO:0000313" key="3">
    <source>
        <dbReference type="EMBL" id="OJJ73048.1"/>
    </source>
</evidence>
<dbReference type="OMA" id="NWAVGHD"/>
<proteinExistence type="predicted"/>
<feature type="compositionally biased region" description="Low complexity" evidence="1">
    <location>
        <begin position="432"/>
        <end position="446"/>
    </location>
</feature>
<evidence type="ECO:0000259" key="2">
    <source>
        <dbReference type="Pfam" id="PF21204"/>
    </source>
</evidence>
<dbReference type="AlphaFoldDB" id="A0A1L9UMZ8"/>
<feature type="compositionally biased region" description="Basic and acidic residues" evidence="1">
    <location>
        <begin position="9"/>
        <end position="24"/>
    </location>
</feature>
<feature type="region of interest" description="Disordered" evidence="1">
    <location>
        <begin position="409"/>
        <end position="561"/>
    </location>
</feature>
<gene>
    <name evidence="3" type="ORF">ASPBRDRAFT_195679</name>
</gene>
<feature type="region of interest" description="Disordered" evidence="1">
    <location>
        <begin position="112"/>
        <end position="275"/>
    </location>
</feature>
<feature type="region of interest" description="Disordered" evidence="1">
    <location>
        <begin position="298"/>
        <end position="385"/>
    </location>
</feature>
<feature type="compositionally biased region" description="Polar residues" evidence="1">
    <location>
        <begin position="484"/>
        <end position="507"/>
    </location>
</feature>
<dbReference type="GeneID" id="93573380"/>
<feature type="domain" description="Ell binding protein Ebp1 C-terminal" evidence="2">
    <location>
        <begin position="537"/>
        <end position="751"/>
    </location>
</feature>
<feature type="compositionally biased region" description="Low complexity" evidence="1">
    <location>
        <begin position="348"/>
        <end position="360"/>
    </location>
</feature>
<feature type="compositionally biased region" description="Polar residues" evidence="1">
    <location>
        <begin position="158"/>
        <end position="171"/>
    </location>
</feature>
<evidence type="ECO:0000313" key="4">
    <source>
        <dbReference type="Proteomes" id="UP000184499"/>
    </source>
</evidence>
<dbReference type="RefSeq" id="XP_067480296.1">
    <property type="nucleotide sequence ID" value="XM_067620892.1"/>
</dbReference>
<dbReference type="InterPro" id="IPR049403">
    <property type="entry name" value="Ebp1_C"/>
</dbReference>
<dbReference type="VEuPathDB" id="FungiDB:ASPBRDRAFT_195679"/>
<feature type="compositionally biased region" description="Polar residues" evidence="1">
    <location>
        <begin position="298"/>
        <end position="310"/>
    </location>
</feature>
<feature type="compositionally biased region" description="Polar residues" evidence="1">
    <location>
        <begin position="119"/>
        <end position="131"/>
    </location>
</feature>
<feature type="region of interest" description="Disordered" evidence="1">
    <location>
        <begin position="1"/>
        <end position="33"/>
    </location>
</feature>
<evidence type="ECO:0000256" key="1">
    <source>
        <dbReference type="SAM" id="MobiDB-lite"/>
    </source>
</evidence>
<dbReference type="Pfam" id="PF21204">
    <property type="entry name" value="Ebp1_C"/>
    <property type="match status" value="1"/>
</dbReference>
<dbReference type="STRING" id="767769.A0A1L9UMZ8"/>
<keyword evidence="4" id="KW-1185">Reference proteome</keyword>
<feature type="compositionally biased region" description="Polar residues" evidence="1">
    <location>
        <begin position="323"/>
        <end position="333"/>
    </location>
</feature>
<feature type="region of interest" description="Disordered" evidence="1">
    <location>
        <begin position="682"/>
        <end position="706"/>
    </location>
</feature>
<reference evidence="4" key="1">
    <citation type="journal article" date="2017" name="Genome Biol.">
        <title>Comparative genomics reveals high biological diversity and specific adaptations in the industrially and medically important fungal genus Aspergillus.</title>
        <authorList>
            <person name="de Vries R.P."/>
            <person name="Riley R."/>
            <person name="Wiebenga A."/>
            <person name="Aguilar-Osorio G."/>
            <person name="Amillis S."/>
            <person name="Uchima C.A."/>
            <person name="Anderluh G."/>
            <person name="Asadollahi M."/>
            <person name="Askin M."/>
            <person name="Barry K."/>
            <person name="Battaglia E."/>
            <person name="Bayram O."/>
            <person name="Benocci T."/>
            <person name="Braus-Stromeyer S.A."/>
            <person name="Caldana C."/>
            <person name="Canovas D."/>
            <person name="Cerqueira G.C."/>
            <person name="Chen F."/>
            <person name="Chen W."/>
            <person name="Choi C."/>
            <person name="Clum A."/>
            <person name="Dos Santos R.A."/>
            <person name="Damasio A.R."/>
            <person name="Diallinas G."/>
            <person name="Emri T."/>
            <person name="Fekete E."/>
            <person name="Flipphi M."/>
            <person name="Freyberg S."/>
            <person name="Gallo A."/>
            <person name="Gournas C."/>
            <person name="Habgood R."/>
            <person name="Hainaut M."/>
            <person name="Harispe M.L."/>
            <person name="Henrissat B."/>
            <person name="Hilden K.S."/>
            <person name="Hope R."/>
            <person name="Hossain A."/>
            <person name="Karabika E."/>
            <person name="Karaffa L."/>
            <person name="Karanyi Z."/>
            <person name="Krasevec N."/>
            <person name="Kuo A."/>
            <person name="Kusch H."/>
            <person name="LaButti K."/>
            <person name="Lagendijk E.L."/>
            <person name="Lapidus A."/>
            <person name="Levasseur A."/>
            <person name="Lindquist E."/>
            <person name="Lipzen A."/>
            <person name="Logrieco A.F."/>
            <person name="MacCabe A."/>
            <person name="Maekelae M.R."/>
            <person name="Malavazi I."/>
            <person name="Melin P."/>
            <person name="Meyer V."/>
            <person name="Mielnichuk N."/>
            <person name="Miskei M."/>
            <person name="Molnar A.P."/>
            <person name="Mule G."/>
            <person name="Ngan C.Y."/>
            <person name="Orejas M."/>
            <person name="Orosz E."/>
            <person name="Ouedraogo J.P."/>
            <person name="Overkamp K.M."/>
            <person name="Park H.-S."/>
            <person name="Perrone G."/>
            <person name="Piumi F."/>
            <person name="Punt P.J."/>
            <person name="Ram A.F."/>
            <person name="Ramon A."/>
            <person name="Rauscher S."/>
            <person name="Record E."/>
            <person name="Riano-Pachon D.M."/>
            <person name="Robert V."/>
            <person name="Roehrig J."/>
            <person name="Ruller R."/>
            <person name="Salamov A."/>
            <person name="Salih N.S."/>
            <person name="Samson R.A."/>
            <person name="Sandor E."/>
            <person name="Sanguinetti M."/>
            <person name="Schuetze T."/>
            <person name="Sepcic K."/>
            <person name="Shelest E."/>
            <person name="Sherlock G."/>
            <person name="Sophianopoulou V."/>
            <person name="Squina F.M."/>
            <person name="Sun H."/>
            <person name="Susca A."/>
            <person name="Todd R.B."/>
            <person name="Tsang A."/>
            <person name="Unkles S.E."/>
            <person name="van de Wiele N."/>
            <person name="van Rossen-Uffink D."/>
            <person name="Oliveira J.V."/>
            <person name="Vesth T.C."/>
            <person name="Visser J."/>
            <person name="Yu J.-H."/>
            <person name="Zhou M."/>
            <person name="Andersen M.R."/>
            <person name="Archer D.B."/>
            <person name="Baker S.E."/>
            <person name="Benoit I."/>
            <person name="Brakhage A.A."/>
            <person name="Braus G.H."/>
            <person name="Fischer R."/>
            <person name="Frisvad J.C."/>
            <person name="Goldman G.H."/>
            <person name="Houbraken J."/>
            <person name="Oakley B."/>
            <person name="Pocsi I."/>
            <person name="Scazzocchio C."/>
            <person name="Seiboth B."/>
            <person name="vanKuyk P.A."/>
            <person name="Wortman J."/>
            <person name="Dyer P.S."/>
            <person name="Grigoriev I.V."/>
        </authorList>
    </citation>
    <scope>NUCLEOTIDE SEQUENCE [LARGE SCALE GENOMIC DNA]</scope>
    <source>
        <strain evidence="4">CBS 101740 / IMI 381727 / IBT 21946</strain>
    </source>
</reference>
<organism evidence="3 4">
    <name type="scientific">Aspergillus brasiliensis (strain CBS 101740 / IMI 381727 / IBT 21946)</name>
    <dbReference type="NCBI Taxonomy" id="767769"/>
    <lineage>
        <taxon>Eukaryota</taxon>
        <taxon>Fungi</taxon>
        <taxon>Dikarya</taxon>
        <taxon>Ascomycota</taxon>
        <taxon>Pezizomycotina</taxon>
        <taxon>Eurotiomycetes</taxon>
        <taxon>Eurotiomycetidae</taxon>
        <taxon>Eurotiales</taxon>
        <taxon>Aspergillaceae</taxon>
        <taxon>Aspergillus</taxon>
        <taxon>Aspergillus subgen. Circumdati</taxon>
    </lineage>
</organism>
<dbReference type="Proteomes" id="UP000184499">
    <property type="component" value="Unassembled WGS sequence"/>
</dbReference>
<sequence length="810" mass="87959">MSGDQPSRSADDEIKAPKFNKEQTHSSGQSSIDQRLKRLREEILPLYPFLLTVPTDVPFRLGSRFVNNWAVGNDGPFTPEEQQLQYMTFLTHHEGDSLLVAVGDWSDATGNAMSDRRSGAQSAASTPSNNSVKKKISLNDYRNKRKSGASASPVGPEVNNQSTSVLNTPDASQRAARVSLPSSDSQKPVEKPPAHSRVLSNPGGIERKRPFVDGTLDSSKSQQKVAPPQKKPRISPSPAKTDRLKGNGLPALLSPTLPPTSSSPRLPRLLSPTLPPDIERELAGLGEGLLGLGSSQSDGASHIDLSSGSKIQKAKSAVHAASQPDSAPSSGLHNKQAYHGYDKRRPSSTDVSTLDSSLASKSNSKNHVGNMPSRPIGSPPTLQDASAKTQLVVKLKYGRSNRRRIEALLKFSGKKKSAPPGSPVKNALDMEPSQSQKARQAAAKAPASEHPDHSKLQRLEGKGKHMGTTPVSREHSKVPEKPQTPVSFSSNLAVNQSDRSKPSSTTPVKEPKSSASRLEPFSGNDGKPSSHPAVKRPGNSATPTKVASPQSSNTASRQCDRRAWKDEYQKYSNLGRDLKHAAERHTAKDHVTTVDEKLAAATAIEAILCFIVAFVADDQSKALSRQAADSSSWLSILAYWRVVKKNSTPYPRLYSLCLILGAVSYGAIHALDLERLAATPLPGENTPVPTPGSDENTAASEDHKKSRKELVELKNRPYECYRESQRLWLEGSRGLCEDVLSREFPSTWSKRSKNFSELGRQRLKAGDYSGEFFLPVGRTNAPLEVVRFSHAFLSEWCVKEGVGWNSRLKL</sequence>
<feature type="compositionally biased region" description="Low complexity" evidence="1">
    <location>
        <begin position="249"/>
        <end position="272"/>
    </location>
</feature>
<name>A0A1L9UMZ8_ASPBC</name>
<accession>A0A1L9UMZ8</accession>
<feature type="compositionally biased region" description="Basic and acidic residues" evidence="1">
    <location>
        <begin position="447"/>
        <end position="463"/>
    </location>
</feature>